<name>A0A8J5IM92_9STRA</name>
<accession>A0A8J5IM92</accession>
<comment type="caution">
    <text evidence="1">The sequence shown here is derived from an EMBL/GenBank/DDBJ whole genome shotgun (WGS) entry which is preliminary data.</text>
</comment>
<reference evidence="1" key="1">
    <citation type="submission" date="2021-01" db="EMBL/GenBank/DDBJ databases">
        <title>Phytophthora aleatoria, a newly-described species from Pinus radiata is distinct from Phytophthora cactorum isolates based on comparative genomics.</title>
        <authorList>
            <person name="Mcdougal R."/>
            <person name="Panda P."/>
            <person name="Williams N."/>
            <person name="Studholme D.J."/>
        </authorList>
    </citation>
    <scope>NUCLEOTIDE SEQUENCE</scope>
    <source>
        <strain evidence="1">NZFS 4037</strain>
    </source>
</reference>
<sequence>MTKDDVTLKATASALYSALVHNLKFPNRADDSQTGLRIGQYLATSMTAECGWATRGM</sequence>
<evidence type="ECO:0000313" key="2">
    <source>
        <dbReference type="Proteomes" id="UP000709295"/>
    </source>
</evidence>
<evidence type="ECO:0000313" key="1">
    <source>
        <dbReference type="EMBL" id="KAG6952023.1"/>
    </source>
</evidence>
<organism evidence="1 2">
    <name type="scientific">Phytophthora aleatoria</name>
    <dbReference type="NCBI Taxonomy" id="2496075"/>
    <lineage>
        <taxon>Eukaryota</taxon>
        <taxon>Sar</taxon>
        <taxon>Stramenopiles</taxon>
        <taxon>Oomycota</taxon>
        <taxon>Peronosporomycetes</taxon>
        <taxon>Peronosporales</taxon>
        <taxon>Peronosporaceae</taxon>
        <taxon>Phytophthora</taxon>
    </lineage>
</organism>
<protein>
    <submittedName>
        <fullName evidence="1">Uncharacterized protein</fullName>
    </submittedName>
</protein>
<gene>
    <name evidence="1" type="ORF">JG688_00013470</name>
</gene>
<proteinExistence type="predicted"/>
<dbReference type="EMBL" id="JAENGY010001146">
    <property type="protein sequence ID" value="KAG6952023.1"/>
    <property type="molecule type" value="Genomic_DNA"/>
</dbReference>
<dbReference type="Proteomes" id="UP000709295">
    <property type="component" value="Unassembled WGS sequence"/>
</dbReference>
<keyword evidence="2" id="KW-1185">Reference proteome</keyword>
<dbReference type="AlphaFoldDB" id="A0A8J5IM92"/>